<gene>
    <name evidence="1" type="ORF">T4D_16541</name>
</gene>
<comment type="caution">
    <text evidence="1">The sequence shown here is derived from an EMBL/GenBank/DDBJ whole genome shotgun (WGS) entry which is preliminary data.</text>
</comment>
<proteinExistence type="predicted"/>
<keyword evidence="2" id="KW-1185">Reference proteome</keyword>
<organism evidence="1 2">
    <name type="scientific">Trichinella pseudospiralis</name>
    <name type="common">Parasitic roundworm</name>
    <dbReference type="NCBI Taxonomy" id="6337"/>
    <lineage>
        <taxon>Eukaryota</taxon>
        <taxon>Metazoa</taxon>
        <taxon>Ecdysozoa</taxon>
        <taxon>Nematoda</taxon>
        <taxon>Enoplea</taxon>
        <taxon>Dorylaimia</taxon>
        <taxon>Trichinellida</taxon>
        <taxon>Trichinellidae</taxon>
        <taxon>Trichinella</taxon>
    </lineage>
</organism>
<dbReference type="AlphaFoldDB" id="A0A0V1F6V2"/>
<sequence length="262" mass="29862">MERRATAALSTVAVPPDSTIVITLKRYCYLAELIRVTAFCQHFLRNVKSPTSSRRTSTGVMTDEFTEAERLWFRQNLCARLVSYVKKNLVLDAKICHCWNDTKIVLVLNKWRHEQEETICYEQGSHIKDLFILLKGWHGLAWLQGPRKHGWEERATSALRELKCSTKLTAMERRATAALSTVAVPPDSTIVITLKRYCYLAELIRVTACCQHFLRNVKSPTSSRRTSTGQMVDELTDAICFVFFVAPAPSSVLFARVECIDE</sequence>
<protein>
    <submittedName>
        <fullName evidence="1">Uncharacterized protein</fullName>
    </submittedName>
</protein>
<reference evidence="1 2" key="1">
    <citation type="submission" date="2015-01" db="EMBL/GenBank/DDBJ databases">
        <title>Evolution of Trichinella species and genotypes.</title>
        <authorList>
            <person name="Korhonen P.K."/>
            <person name="Edoardo P."/>
            <person name="Giuseppe L.R."/>
            <person name="Gasser R.B."/>
        </authorList>
    </citation>
    <scope>NUCLEOTIDE SEQUENCE [LARGE SCALE GENOMIC DNA]</scope>
    <source>
        <strain evidence="1">ISS470</strain>
    </source>
</reference>
<accession>A0A0V1F6V2</accession>
<evidence type="ECO:0000313" key="2">
    <source>
        <dbReference type="Proteomes" id="UP000054995"/>
    </source>
</evidence>
<evidence type="ECO:0000313" key="1">
    <source>
        <dbReference type="EMBL" id="KRY80947.1"/>
    </source>
</evidence>
<name>A0A0V1F6V2_TRIPS</name>
<dbReference type="Proteomes" id="UP000054995">
    <property type="component" value="Unassembled WGS sequence"/>
</dbReference>
<dbReference type="EMBL" id="JYDT01000286">
    <property type="protein sequence ID" value="KRY80947.1"/>
    <property type="molecule type" value="Genomic_DNA"/>
</dbReference>